<keyword evidence="13" id="KW-1185">Reference proteome</keyword>
<evidence type="ECO:0000256" key="7">
    <source>
        <dbReference type="ARBA" id="ARBA00023163"/>
    </source>
</evidence>
<name>A0A9P0GFF7_9CUCU</name>
<keyword evidence="7" id="KW-0804">Transcription</keyword>
<evidence type="ECO:0000256" key="10">
    <source>
        <dbReference type="SAM" id="MobiDB-lite"/>
    </source>
</evidence>
<evidence type="ECO:0000256" key="6">
    <source>
        <dbReference type="ARBA" id="ARBA00023015"/>
    </source>
</evidence>
<evidence type="ECO:0000259" key="11">
    <source>
        <dbReference type="SMART" id="SM00298"/>
    </source>
</evidence>
<evidence type="ECO:0000313" key="13">
    <source>
        <dbReference type="Proteomes" id="UP001153636"/>
    </source>
</evidence>
<dbReference type="InterPro" id="IPR008676">
    <property type="entry name" value="MRG"/>
</dbReference>
<keyword evidence="8" id="KW-0539">Nucleus</keyword>
<dbReference type="PANTHER" id="PTHR10880">
    <property type="entry name" value="MORTALITY FACTOR 4-LIKE PROTEIN"/>
    <property type="match status" value="1"/>
</dbReference>
<dbReference type="PANTHER" id="PTHR10880:SF15">
    <property type="entry name" value="MSL COMPLEX SUBUNIT 3"/>
    <property type="match status" value="1"/>
</dbReference>
<feature type="region of interest" description="Disordered" evidence="10">
    <location>
        <begin position="102"/>
        <end position="148"/>
    </location>
</feature>
<gene>
    <name evidence="12" type="ORF">PSYICH_LOCUS8500</name>
</gene>
<dbReference type="AlphaFoldDB" id="A0A9P0GFF7"/>
<evidence type="ECO:0000256" key="8">
    <source>
        <dbReference type="ARBA" id="ARBA00023242"/>
    </source>
</evidence>
<keyword evidence="4" id="KW-0832">Ubl conjugation</keyword>
<dbReference type="SMART" id="SM00298">
    <property type="entry name" value="CHROMO"/>
    <property type="match status" value="1"/>
</dbReference>
<dbReference type="InterPro" id="IPR000953">
    <property type="entry name" value="Chromo/chromo_shadow_dom"/>
</dbReference>
<reference evidence="12" key="1">
    <citation type="submission" date="2022-01" db="EMBL/GenBank/DDBJ databases">
        <authorList>
            <person name="King R."/>
        </authorList>
    </citation>
    <scope>NUCLEOTIDE SEQUENCE</scope>
</reference>
<dbReference type="FunFam" id="2.30.30.140:FF:000042">
    <property type="entry name" value="male-specific lethal 3 homolog"/>
    <property type="match status" value="1"/>
</dbReference>
<dbReference type="OrthoDB" id="10044771at2759"/>
<keyword evidence="6" id="KW-0805">Transcription regulation</keyword>
<dbReference type="Gene3D" id="1.10.274.30">
    <property type="entry name" value="MRG domain"/>
    <property type="match status" value="1"/>
</dbReference>
<dbReference type="GO" id="GO:0006355">
    <property type="term" value="P:regulation of DNA-templated transcription"/>
    <property type="evidence" value="ECO:0007669"/>
    <property type="project" value="InterPro"/>
</dbReference>
<dbReference type="InterPro" id="IPR038217">
    <property type="entry name" value="MRG_C_sf"/>
</dbReference>
<dbReference type="InterPro" id="IPR016197">
    <property type="entry name" value="Chromo-like_dom_sf"/>
</dbReference>
<feature type="compositionally biased region" description="Low complexity" evidence="10">
    <location>
        <begin position="337"/>
        <end position="352"/>
    </location>
</feature>
<protein>
    <recommendedName>
        <fullName evidence="9">Protein male-specific lethal-3</fullName>
    </recommendedName>
</protein>
<evidence type="ECO:0000256" key="4">
    <source>
        <dbReference type="ARBA" id="ARBA00022843"/>
    </source>
</evidence>
<feature type="region of interest" description="Disordered" evidence="10">
    <location>
        <begin position="286"/>
        <end position="354"/>
    </location>
</feature>
<evidence type="ECO:0000313" key="12">
    <source>
        <dbReference type="EMBL" id="CAH1107840.1"/>
    </source>
</evidence>
<dbReference type="Gene3D" id="2.30.30.140">
    <property type="match status" value="1"/>
</dbReference>
<keyword evidence="3" id="KW-0158">Chromosome</keyword>
<dbReference type="InterPro" id="IPR026541">
    <property type="entry name" value="MRG_dom"/>
</dbReference>
<keyword evidence="5" id="KW-0156">Chromatin regulator</keyword>
<comment type="subcellular location">
    <subcellularLocation>
        <location evidence="2">Chromosome</location>
    </subcellularLocation>
    <subcellularLocation>
        <location evidence="1">Nucleus</location>
    </subcellularLocation>
</comment>
<dbReference type="GO" id="GO:0005634">
    <property type="term" value="C:nucleus"/>
    <property type="evidence" value="ECO:0007669"/>
    <property type="project" value="UniProtKB-SubCell"/>
</dbReference>
<dbReference type="Proteomes" id="UP001153636">
    <property type="component" value="Chromosome 3"/>
</dbReference>
<evidence type="ECO:0000256" key="1">
    <source>
        <dbReference type="ARBA" id="ARBA00004123"/>
    </source>
</evidence>
<feature type="domain" description="Chromo" evidence="11">
    <location>
        <begin position="33"/>
        <end position="90"/>
    </location>
</feature>
<dbReference type="Pfam" id="PF22732">
    <property type="entry name" value="MSL3_chromo-like"/>
    <property type="match status" value="1"/>
</dbReference>
<feature type="compositionally biased region" description="Polar residues" evidence="10">
    <location>
        <begin position="286"/>
        <end position="303"/>
    </location>
</feature>
<dbReference type="GO" id="GO:0035267">
    <property type="term" value="C:NuA4 histone acetyltransferase complex"/>
    <property type="evidence" value="ECO:0007669"/>
    <property type="project" value="TreeGrafter"/>
</dbReference>
<feature type="compositionally biased region" description="Polar residues" evidence="10">
    <location>
        <begin position="321"/>
        <end position="336"/>
    </location>
</feature>
<dbReference type="EMBL" id="OV651815">
    <property type="protein sequence ID" value="CAH1107840.1"/>
    <property type="molecule type" value="Genomic_DNA"/>
</dbReference>
<dbReference type="GO" id="GO:0072487">
    <property type="term" value="C:MSL complex"/>
    <property type="evidence" value="ECO:0007669"/>
    <property type="project" value="TreeGrafter"/>
</dbReference>
<dbReference type="InterPro" id="IPR053820">
    <property type="entry name" value="MSL3_chromo-like"/>
</dbReference>
<accession>A0A9P0GFF7</accession>
<feature type="compositionally biased region" description="Acidic residues" evidence="10">
    <location>
        <begin position="139"/>
        <end position="148"/>
    </location>
</feature>
<evidence type="ECO:0000256" key="3">
    <source>
        <dbReference type="ARBA" id="ARBA00022454"/>
    </source>
</evidence>
<dbReference type="SUPFAM" id="SSF54160">
    <property type="entry name" value="Chromo domain-like"/>
    <property type="match status" value="1"/>
</dbReference>
<dbReference type="GO" id="GO:0006325">
    <property type="term" value="P:chromatin organization"/>
    <property type="evidence" value="ECO:0007669"/>
    <property type="project" value="UniProtKB-KW"/>
</dbReference>
<sequence length="439" mass="50445">MVSTRGLKLRFVEGERVLCYEPDPTKAKVLYDSKVLDIVINKDHRGRKHIEYLIHFQGWNSSWDRCVGEEYVLKDTAENRQLQKDLAEKAQLQLGAYLYRKERKKSRKPGDRVSASEDGSSSSPGRMDTDDGQDITTSSEDDSSTEDETIYIELTDDLRKIIENDHSLIKEKQKLMKLPAEPNVATILESYYRHYATNQICGLTEKSTIRYRGPSVNQNQTKAKPDDIQKNLTICREVLDGLRVYFDYTLNDLLLYKEEVGQIVTKYAIYETYCEETKNELKQESDLNNTHDMNNGNYLNQNGDGSGKINARRRTLRSNRSDSQANGNASPRENNCNNNVPKPASSVSSSNSDITGPLSKTLSWKILPDHVYHQQPPPPCLVYGATHLIRLFVKLPELLMTTTIPEEKLKVLLKYFDLLIEYLNDHKEWYGEQHYIDAF</sequence>
<dbReference type="Pfam" id="PF05712">
    <property type="entry name" value="MRG"/>
    <property type="match status" value="1"/>
</dbReference>
<evidence type="ECO:0000256" key="5">
    <source>
        <dbReference type="ARBA" id="ARBA00022853"/>
    </source>
</evidence>
<organism evidence="12 13">
    <name type="scientific">Psylliodes chrysocephalus</name>
    <dbReference type="NCBI Taxonomy" id="3402493"/>
    <lineage>
        <taxon>Eukaryota</taxon>
        <taxon>Metazoa</taxon>
        <taxon>Ecdysozoa</taxon>
        <taxon>Arthropoda</taxon>
        <taxon>Hexapoda</taxon>
        <taxon>Insecta</taxon>
        <taxon>Pterygota</taxon>
        <taxon>Neoptera</taxon>
        <taxon>Endopterygota</taxon>
        <taxon>Coleoptera</taxon>
        <taxon>Polyphaga</taxon>
        <taxon>Cucujiformia</taxon>
        <taxon>Chrysomeloidea</taxon>
        <taxon>Chrysomelidae</taxon>
        <taxon>Galerucinae</taxon>
        <taxon>Alticini</taxon>
        <taxon>Psylliodes</taxon>
    </lineage>
</organism>
<evidence type="ECO:0000256" key="2">
    <source>
        <dbReference type="ARBA" id="ARBA00004286"/>
    </source>
</evidence>
<proteinExistence type="predicted"/>
<evidence type="ECO:0000256" key="9">
    <source>
        <dbReference type="ARBA" id="ARBA00069454"/>
    </source>
</evidence>